<reference evidence="2 3" key="1">
    <citation type="submission" date="2023-07" db="EMBL/GenBank/DDBJ databases">
        <title>Comparative genomics of wheat-associated soil bacteria to identify genetic determinants of phenazine resistance.</title>
        <authorList>
            <person name="Mouncey N."/>
        </authorList>
    </citation>
    <scope>NUCLEOTIDE SEQUENCE [LARGE SCALE GENOMIC DNA]</scope>
    <source>
        <strain evidence="2 3">V2I4</strain>
    </source>
</reference>
<keyword evidence="1" id="KW-0472">Membrane</keyword>
<feature type="transmembrane region" description="Helical" evidence="1">
    <location>
        <begin position="43"/>
        <end position="65"/>
    </location>
</feature>
<protein>
    <submittedName>
        <fullName evidence="2">Uncharacterized protein</fullName>
    </submittedName>
</protein>
<proteinExistence type="predicted"/>
<feature type="transmembrane region" description="Helical" evidence="1">
    <location>
        <begin position="16"/>
        <end position="37"/>
    </location>
</feature>
<comment type="caution">
    <text evidence="2">The sequence shown here is derived from an EMBL/GenBank/DDBJ whole genome shotgun (WGS) entry which is preliminary data.</text>
</comment>
<accession>A0ABU0T6X2</accession>
<name>A0ABU0T6X2_9ACTN</name>
<evidence type="ECO:0000313" key="3">
    <source>
        <dbReference type="Proteomes" id="UP001230328"/>
    </source>
</evidence>
<organism evidence="2 3">
    <name type="scientific">Streptomyces umbrinus</name>
    <dbReference type="NCBI Taxonomy" id="67370"/>
    <lineage>
        <taxon>Bacteria</taxon>
        <taxon>Bacillati</taxon>
        <taxon>Actinomycetota</taxon>
        <taxon>Actinomycetes</taxon>
        <taxon>Kitasatosporales</taxon>
        <taxon>Streptomycetaceae</taxon>
        <taxon>Streptomyces</taxon>
        <taxon>Streptomyces phaeochromogenes group</taxon>
    </lineage>
</organism>
<keyword evidence="3" id="KW-1185">Reference proteome</keyword>
<keyword evidence="1" id="KW-0812">Transmembrane</keyword>
<dbReference type="EMBL" id="JAUSZI010000002">
    <property type="protein sequence ID" value="MDQ1031521.1"/>
    <property type="molecule type" value="Genomic_DNA"/>
</dbReference>
<gene>
    <name evidence="2" type="ORF">QF035_009103</name>
</gene>
<evidence type="ECO:0000256" key="1">
    <source>
        <dbReference type="SAM" id="Phobius"/>
    </source>
</evidence>
<keyword evidence="1" id="KW-1133">Transmembrane helix</keyword>
<dbReference type="Proteomes" id="UP001230328">
    <property type="component" value="Unassembled WGS sequence"/>
</dbReference>
<sequence length="81" mass="8543">MTDLPTAAGGWTAREAVAFTLLMEFYLLMIGMGVYAVHARSAVWVGATAVAGLGATACLTTWLAFRGERLRTRPGEAGGRP</sequence>
<evidence type="ECO:0000313" key="2">
    <source>
        <dbReference type="EMBL" id="MDQ1031521.1"/>
    </source>
</evidence>